<dbReference type="Pfam" id="PF06179">
    <property type="entry name" value="Med22"/>
    <property type="match status" value="1"/>
</dbReference>
<protein>
    <recommendedName>
        <fullName evidence="8">Mediator of RNA polymerase II transcription subunit 22</fullName>
    </recommendedName>
</protein>
<dbReference type="PANTHER" id="PTHR40630">
    <property type="entry name" value="POSSIBLE DNA-BINDING PROTEIN"/>
    <property type="match status" value="1"/>
</dbReference>
<accession>A0A067MJF0</accession>
<reference evidence="7" key="1">
    <citation type="journal article" date="2014" name="Proc. Natl. Acad. Sci. U.S.A.">
        <title>Extensive sampling of basidiomycete genomes demonstrates inadequacy of the white-rot/brown-rot paradigm for wood decay fungi.</title>
        <authorList>
            <person name="Riley R."/>
            <person name="Salamov A.A."/>
            <person name="Brown D.W."/>
            <person name="Nagy L.G."/>
            <person name="Floudas D."/>
            <person name="Held B.W."/>
            <person name="Levasseur A."/>
            <person name="Lombard V."/>
            <person name="Morin E."/>
            <person name="Otillar R."/>
            <person name="Lindquist E.A."/>
            <person name="Sun H."/>
            <person name="LaButti K.M."/>
            <person name="Schmutz J."/>
            <person name="Jabbour D."/>
            <person name="Luo H."/>
            <person name="Baker S.E."/>
            <person name="Pisabarro A.G."/>
            <person name="Walton J.D."/>
            <person name="Blanchette R.A."/>
            <person name="Henrissat B."/>
            <person name="Martin F."/>
            <person name="Cullen D."/>
            <person name="Hibbett D.S."/>
            <person name="Grigoriev I.V."/>
        </authorList>
    </citation>
    <scope>NUCLEOTIDE SEQUENCE [LARGE SCALE GENOMIC DNA]</scope>
    <source>
        <strain evidence="7">FD-172 SS1</strain>
    </source>
</reference>
<evidence type="ECO:0000313" key="6">
    <source>
        <dbReference type="EMBL" id="KDQ14815.1"/>
    </source>
</evidence>
<comment type="subcellular location">
    <subcellularLocation>
        <location evidence="1">Nucleus</location>
    </subcellularLocation>
</comment>
<evidence type="ECO:0000256" key="5">
    <source>
        <dbReference type="ARBA" id="ARBA00023242"/>
    </source>
</evidence>
<name>A0A067MJF0_BOTB1</name>
<proteinExistence type="inferred from homology"/>
<dbReference type="FunCoup" id="A0A067MJF0">
    <property type="interactions" value="19"/>
</dbReference>
<dbReference type="GO" id="GO:0016592">
    <property type="term" value="C:mediator complex"/>
    <property type="evidence" value="ECO:0007669"/>
    <property type="project" value="InterPro"/>
</dbReference>
<evidence type="ECO:0000256" key="3">
    <source>
        <dbReference type="ARBA" id="ARBA00023015"/>
    </source>
</evidence>
<organism evidence="6 7">
    <name type="scientific">Botryobasidium botryosum (strain FD-172 SS1)</name>
    <dbReference type="NCBI Taxonomy" id="930990"/>
    <lineage>
        <taxon>Eukaryota</taxon>
        <taxon>Fungi</taxon>
        <taxon>Dikarya</taxon>
        <taxon>Basidiomycota</taxon>
        <taxon>Agaricomycotina</taxon>
        <taxon>Agaricomycetes</taxon>
        <taxon>Cantharellales</taxon>
        <taxon>Botryobasidiaceae</taxon>
        <taxon>Botryobasidium</taxon>
    </lineage>
</organism>
<dbReference type="GO" id="GO:0003712">
    <property type="term" value="F:transcription coregulator activity"/>
    <property type="evidence" value="ECO:0007669"/>
    <property type="project" value="InterPro"/>
</dbReference>
<evidence type="ECO:0008006" key="8">
    <source>
        <dbReference type="Google" id="ProtNLM"/>
    </source>
</evidence>
<dbReference type="EMBL" id="KL198035">
    <property type="protein sequence ID" value="KDQ14815.1"/>
    <property type="molecule type" value="Genomic_DNA"/>
</dbReference>
<keyword evidence="4" id="KW-0804">Transcription</keyword>
<evidence type="ECO:0000256" key="2">
    <source>
        <dbReference type="ARBA" id="ARBA00005942"/>
    </source>
</evidence>
<dbReference type="STRING" id="930990.A0A067MJF0"/>
<dbReference type="AlphaFoldDB" id="A0A067MJF0"/>
<dbReference type="InParanoid" id="A0A067MJF0"/>
<comment type="similarity">
    <text evidence="2">Belongs to the Mediator complex subunit 22 family.</text>
</comment>
<dbReference type="PANTHER" id="PTHR40630:SF1">
    <property type="entry name" value="DNA-BINDING PROTEIN"/>
    <property type="match status" value="1"/>
</dbReference>
<dbReference type="HOGENOM" id="CLU_102305_1_0_1"/>
<dbReference type="InterPro" id="IPR009332">
    <property type="entry name" value="Med22"/>
</dbReference>
<evidence type="ECO:0000313" key="7">
    <source>
        <dbReference type="Proteomes" id="UP000027195"/>
    </source>
</evidence>
<dbReference type="InterPro" id="IPR021487">
    <property type="entry name" value="DUF3140"/>
</dbReference>
<evidence type="ECO:0000256" key="4">
    <source>
        <dbReference type="ARBA" id="ARBA00023163"/>
    </source>
</evidence>
<dbReference type="GO" id="GO:0006357">
    <property type="term" value="P:regulation of transcription by RNA polymerase II"/>
    <property type="evidence" value="ECO:0007669"/>
    <property type="project" value="InterPro"/>
</dbReference>
<keyword evidence="5" id="KW-0539">Nucleus</keyword>
<evidence type="ECO:0000256" key="1">
    <source>
        <dbReference type="ARBA" id="ARBA00004123"/>
    </source>
</evidence>
<keyword evidence="7" id="KW-1185">Reference proteome</keyword>
<dbReference type="Proteomes" id="UP000027195">
    <property type="component" value="Unassembled WGS sequence"/>
</dbReference>
<sequence length="171" mass="19078">MQRPRATEFKTDFARPAALPSASLFQRAQANPQLNVDSETFLANIEEEWNKNVDAHVETLADGMVDLVAMASIENKDRYRVAQEAYQAECRAESMVLAASSLLSITHSLKLLFLLMDESEITHRREEELDRLSKDIDNAKQNAIKVWDEIAGVTRTAPEGSMDIDPAGRGS</sequence>
<gene>
    <name evidence="6" type="ORF">BOTBODRAFT_158833</name>
</gene>
<dbReference type="OrthoDB" id="203279at2759"/>
<keyword evidence="3" id="KW-0805">Transcription regulation</keyword>